<keyword evidence="6" id="KW-1185">Reference proteome</keyword>
<reference evidence="5 6" key="1">
    <citation type="journal article" date="2019" name="Sci. Rep.">
        <title>Orb-weaving spider Araneus ventricosus genome elucidates the spidroin gene catalogue.</title>
        <authorList>
            <person name="Kono N."/>
            <person name="Nakamura H."/>
            <person name="Ohtoshi R."/>
            <person name="Moran D.A.P."/>
            <person name="Shinohara A."/>
            <person name="Yoshida Y."/>
            <person name="Fujiwara M."/>
            <person name="Mori M."/>
            <person name="Tomita M."/>
            <person name="Arakawa K."/>
        </authorList>
    </citation>
    <scope>NUCLEOTIDE SEQUENCE [LARGE SCALE GENOMIC DNA]</scope>
</reference>
<protein>
    <recommendedName>
        <fullName evidence="1">RNA-directed DNA polymerase</fullName>
        <ecNumber evidence="1">2.7.7.49</ecNumber>
    </recommendedName>
</protein>
<dbReference type="Pfam" id="PF17921">
    <property type="entry name" value="Integrase_H2C2"/>
    <property type="match status" value="1"/>
</dbReference>
<evidence type="ECO:0000259" key="4">
    <source>
        <dbReference type="PROSITE" id="PS50994"/>
    </source>
</evidence>
<dbReference type="InterPro" id="IPR041588">
    <property type="entry name" value="Integrase_H2C2"/>
</dbReference>
<dbReference type="FunFam" id="3.30.420.10:FF:000063">
    <property type="entry name" value="Retrovirus-related Pol polyprotein from transposon 297-like Protein"/>
    <property type="match status" value="1"/>
</dbReference>
<name>A0A4Y2IPM2_ARAVE</name>
<dbReference type="EMBL" id="BGPR01002841">
    <property type="protein sequence ID" value="GBM79803.1"/>
    <property type="molecule type" value="Genomic_DNA"/>
</dbReference>
<dbReference type="GO" id="GO:0003964">
    <property type="term" value="F:RNA-directed DNA polymerase activity"/>
    <property type="evidence" value="ECO:0007669"/>
    <property type="project" value="UniProtKB-EC"/>
</dbReference>
<dbReference type="CDD" id="cd05481">
    <property type="entry name" value="retropepsin_like_LTR_1"/>
    <property type="match status" value="1"/>
</dbReference>
<dbReference type="SUPFAM" id="SSF56672">
    <property type="entry name" value="DNA/RNA polymerases"/>
    <property type="match status" value="2"/>
</dbReference>
<dbReference type="SUPFAM" id="SSF53098">
    <property type="entry name" value="Ribonuclease H-like"/>
    <property type="match status" value="1"/>
</dbReference>
<dbReference type="PROSITE" id="PS50994">
    <property type="entry name" value="INTEGRASE"/>
    <property type="match status" value="1"/>
</dbReference>
<dbReference type="PROSITE" id="PS50878">
    <property type="entry name" value="RT_POL"/>
    <property type="match status" value="1"/>
</dbReference>
<evidence type="ECO:0000256" key="2">
    <source>
        <dbReference type="SAM" id="Phobius"/>
    </source>
</evidence>
<dbReference type="Gene3D" id="1.10.340.70">
    <property type="match status" value="1"/>
</dbReference>
<dbReference type="Gene3D" id="2.40.70.10">
    <property type="entry name" value="Acid Proteases"/>
    <property type="match status" value="1"/>
</dbReference>
<dbReference type="Pfam" id="PF17919">
    <property type="entry name" value="RT_RNaseH_2"/>
    <property type="match status" value="1"/>
</dbReference>
<feature type="domain" description="Integrase catalytic" evidence="4">
    <location>
        <begin position="995"/>
        <end position="1155"/>
    </location>
</feature>
<dbReference type="InterPro" id="IPR036397">
    <property type="entry name" value="RNaseH_sf"/>
</dbReference>
<dbReference type="Proteomes" id="UP000499080">
    <property type="component" value="Unassembled WGS sequence"/>
</dbReference>
<dbReference type="Gene3D" id="3.10.10.10">
    <property type="entry name" value="HIV Type 1 Reverse Transcriptase, subunit A, domain 1"/>
    <property type="match status" value="1"/>
</dbReference>
<dbReference type="CDD" id="cd09274">
    <property type="entry name" value="RNase_HI_RT_Ty3"/>
    <property type="match status" value="1"/>
</dbReference>
<keyword evidence="2" id="KW-0812">Transmembrane</keyword>
<sequence length="1367" mass="156291">MLREPSLTLQKAAEFVRAAEASKEQFQSLKGFASSSCVNAVKTSVFKKNYKKDKSSGLTYDCKKCGRNHKKGDCPAYGKTCSKCKEKNHFAVGCRKKNIQELEYKNNNSELFIESLSVGQVSINNQVNAESTWYKTIQLRVGDKTTEIKFKLDTGAETNVLSYNMVKHLNVNLTKTETVLIAYGNFKIKPMGKVSLECISNDTIMPIEFIIIETRSTPILGLNACVKLNLIQRINQITIDNKSDVLKMYETVFEGLGKFPGEEYHIELKPNAVPVIHPPRRVPQALQSRLKETLNRLEADKIISKVNKPTDWVQSLVIVEKPNGSLRLCLDPRDLNRVIKREHHLIPSAEDIISRLEGKKLFTVLDLKDGFWQVPLDNESSDLCTFNTPHGRYKFNVLPFGIASAPEVFQKRNERLFGDIDGVEVYFDDIIVTGTDKVTHDAALTEVLKRAEASNIKFNANKLQFRMTEVKYMGQIISDKDPRDLNRVIKREHHLIPSAEDIISRLEGKKLFTVLDLKDGFWQVPLDNESSDLCTFNTPHGRYKFNVLPFGIASAPEVFQKRNERLFGDIDGVEVYFDDIIVTGTDKVTHDAALTEVLKRAEASNIKFNANKLQFRMTEVKYMGQIISDKGIKADPGHIKGIVDMPTPSSKGEARRLLGMVNFLSKFISNLSQITASLRELIKQNIEFRWENEHTVAFNRIKELLSCAPVLKVFNGSEKITIQCDSSKDGLGTCLIQNGQPVSFLSRSLTECEKNYAQIEKELLAIVFSFQKYHNLVYGRHVIIQSDHKPLTSIVNKPMSKISSRLQQMLLKLLKYDYEVQYVPGNQMYLADTLSRAFKSDNQIKDDPEMSNMVHSITKYLPMSKSRLTQFKHGTDQDKELQTVIKFVKEGWPKVATKNWSRELKQYYKSQSDLHTNEGLLFINDKIVVPNSLRQQMLTLIHEGHFGMEKCKQRAREIMYWPGINRDIETIVSHCEICEKFRRSNTKEPMQPHSVPDRPFEKIGVDIMEFGNLNYLVVMDYYSKWIEVSELVNKTATEVINVLKETFSRYGIPNFVVSDNIPFNSHVYIDFAKTWDFEYKFSSPHHHQSNGQAERGVGIVKTIMRKAKEDNKNHFVGLMEYRNTPISGLNLSPAQLMFSRRLRTKLPVTNNLLNSEVVNNVKGLLTKRQQIQKHFHDRSAKSLSKLNPGDNVRMQNMKNKTWEPTQVISIDKDLRSYTVKSESGKILKRNRKYLIKSHGELNEMSDYSMSDNDNSMPDNVIRSTNGPSQNKCITMNDTNVTTTRSGRICHKPRYLNDYSLELFSAVGGYMGMWLGISLVAVYDFVLTIIGLVKAYMVRRRRQKILPGKNALSFYGTERKKETTLAFG</sequence>
<dbReference type="FunFam" id="3.10.10.10:FF:000003">
    <property type="entry name" value="Retrovirus-related Pol polyprotein from transposon 297-like Protein"/>
    <property type="match status" value="1"/>
</dbReference>
<feature type="domain" description="Reverse transcriptase" evidence="3">
    <location>
        <begin position="300"/>
        <end position="477"/>
    </location>
</feature>
<evidence type="ECO:0000256" key="1">
    <source>
        <dbReference type="ARBA" id="ARBA00012493"/>
    </source>
</evidence>
<dbReference type="PANTHER" id="PTHR37984">
    <property type="entry name" value="PROTEIN CBG26694"/>
    <property type="match status" value="1"/>
</dbReference>
<dbReference type="PANTHER" id="PTHR37984:SF7">
    <property type="entry name" value="INTEGRASE CATALYTIC DOMAIN-CONTAINING PROTEIN"/>
    <property type="match status" value="1"/>
</dbReference>
<dbReference type="InterPro" id="IPR012337">
    <property type="entry name" value="RNaseH-like_sf"/>
</dbReference>
<dbReference type="FunFam" id="1.10.340.70:FF:000003">
    <property type="entry name" value="Protein CBG25708"/>
    <property type="match status" value="1"/>
</dbReference>
<dbReference type="OrthoDB" id="425619at2759"/>
<dbReference type="GO" id="GO:0003676">
    <property type="term" value="F:nucleic acid binding"/>
    <property type="evidence" value="ECO:0007669"/>
    <property type="project" value="InterPro"/>
</dbReference>
<dbReference type="InterPro" id="IPR043128">
    <property type="entry name" value="Rev_trsase/Diguanyl_cyclase"/>
</dbReference>
<dbReference type="GO" id="GO:0042575">
    <property type="term" value="C:DNA polymerase complex"/>
    <property type="evidence" value="ECO:0007669"/>
    <property type="project" value="UniProtKB-ARBA"/>
</dbReference>
<dbReference type="SUPFAM" id="SSF50630">
    <property type="entry name" value="Acid proteases"/>
    <property type="match status" value="1"/>
</dbReference>
<dbReference type="InterPro" id="IPR000477">
    <property type="entry name" value="RT_dom"/>
</dbReference>
<organism evidence="5 6">
    <name type="scientific">Araneus ventricosus</name>
    <name type="common">Orbweaver spider</name>
    <name type="synonym">Epeira ventricosa</name>
    <dbReference type="NCBI Taxonomy" id="182803"/>
    <lineage>
        <taxon>Eukaryota</taxon>
        <taxon>Metazoa</taxon>
        <taxon>Ecdysozoa</taxon>
        <taxon>Arthropoda</taxon>
        <taxon>Chelicerata</taxon>
        <taxon>Arachnida</taxon>
        <taxon>Araneae</taxon>
        <taxon>Araneomorphae</taxon>
        <taxon>Entelegynae</taxon>
        <taxon>Araneoidea</taxon>
        <taxon>Araneidae</taxon>
        <taxon>Araneus</taxon>
    </lineage>
</organism>
<keyword evidence="2" id="KW-0472">Membrane</keyword>
<dbReference type="Gene3D" id="3.30.70.270">
    <property type="match status" value="3"/>
</dbReference>
<proteinExistence type="predicted"/>
<dbReference type="InterPro" id="IPR041577">
    <property type="entry name" value="RT_RNaseH_2"/>
</dbReference>
<evidence type="ECO:0000259" key="3">
    <source>
        <dbReference type="PROSITE" id="PS50878"/>
    </source>
</evidence>
<dbReference type="InterPro" id="IPR050951">
    <property type="entry name" value="Retrovirus_Pol_polyprotein"/>
</dbReference>
<dbReference type="InterPro" id="IPR043502">
    <property type="entry name" value="DNA/RNA_pol_sf"/>
</dbReference>
<dbReference type="Gene3D" id="1.10.287.770">
    <property type="entry name" value="YojJ-like"/>
    <property type="match status" value="1"/>
</dbReference>
<dbReference type="InterPro" id="IPR001584">
    <property type="entry name" value="Integrase_cat-core"/>
</dbReference>
<dbReference type="GO" id="GO:0015074">
    <property type="term" value="P:DNA integration"/>
    <property type="evidence" value="ECO:0007669"/>
    <property type="project" value="InterPro"/>
</dbReference>
<evidence type="ECO:0000313" key="6">
    <source>
        <dbReference type="Proteomes" id="UP000499080"/>
    </source>
</evidence>
<dbReference type="Pfam" id="PF00078">
    <property type="entry name" value="RVT_1"/>
    <property type="match status" value="2"/>
</dbReference>
<comment type="caution">
    <text evidence="5">The sequence shown here is derived from an EMBL/GenBank/DDBJ whole genome shotgun (WGS) entry which is preliminary data.</text>
</comment>
<keyword evidence="2" id="KW-1133">Transmembrane helix</keyword>
<feature type="transmembrane region" description="Helical" evidence="2">
    <location>
        <begin position="1310"/>
        <end position="1332"/>
    </location>
</feature>
<gene>
    <name evidence="5" type="primary">pol_4038</name>
    <name evidence="5" type="ORF">AVEN_29265_1</name>
</gene>
<dbReference type="Gene3D" id="3.30.420.10">
    <property type="entry name" value="Ribonuclease H-like superfamily/Ribonuclease H"/>
    <property type="match status" value="1"/>
</dbReference>
<dbReference type="EC" id="2.7.7.49" evidence="1"/>
<evidence type="ECO:0000313" key="5">
    <source>
        <dbReference type="EMBL" id="GBM79803.1"/>
    </source>
</evidence>
<dbReference type="FunFam" id="3.30.70.270:FF:000026">
    <property type="entry name" value="Transposon Ty3-G Gag-Pol polyprotein"/>
    <property type="match status" value="1"/>
</dbReference>
<accession>A0A4Y2IPM2</accession>
<dbReference type="InterPro" id="IPR021109">
    <property type="entry name" value="Peptidase_aspartic_dom_sf"/>
</dbReference>
<dbReference type="CDD" id="cd01647">
    <property type="entry name" value="RT_LTR"/>
    <property type="match status" value="2"/>
</dbReference>